<keyword evidence="4" id="KW-0328">Glycosyltransferase</keyword>
<dbReference type="Gene3D" id="3.90.550.10">
    <property type="entry name" value="Spore Coat Polysaccharide Biosynthesis Protein SpsA, Chain A"/>
    <property type="match status" value="1"/>
</dbReference>
<dbReference type="EC" id="2.4.-.-" evidence="4"/>
<dbReference type="SUPFAM" id="SSF53448">
    <property type="entry name" value="Nucleotide-diphospho-sugar transferases"/>
    <property type="match status" value="1"/>
</dbReference>
<dbReference type="Pfam" id="PF13632">
    <property type="entry name" value="Glyco_trans_2_3"/>
    <property type="match status" value="1"/>
</dbReference>
<keyword evidence="4" id="KW-0808">Transferase</keyword>
<dbReference type="GO" id="GO:0016757">
    <property type="term" value="F:glycosyltransferase activity"/>
    <property type="evidence" value="ECO:0007669"/>
    <property type="project" value="UniProtKB-KW"/>
</dbReference>
<feature type="domain" description="Glycosyltransferase 2-like" evidence="3">
    <location>
        <begin position="379"/>
        <end position="471"/>
    </location>
</feature>
<dbReference type="Pfam" id="PF00535">
    <property type="entry name" value="Glycos_transf_2"/>
    <property type="match status" value="1"/>
</dbReference>
<evidence type="ECO:0000313" key="5">
    <source>
        <dbReference type="Proteomes" id="UP001550378"/>
    </source>
</evidence>
<dbReference type="InterPro" id="IPR029044">
    <property type="entry name" value="Nucleotide-diphossugar_trans"/>
</dbReference>
<dbReference type="EMBL" id="JBEXZR010000021">
    <property type="protein sequence ID" value="MEU0710082.1"/>
    <property type="molecule type" value="Genomic_DNA"/>
</dbReference>
<comment type="caution">
    <text evidence="4">The sequence shown here is derived from an EMBL/GenBank/DDBJ whole genome shotgun (WGS) entry which is preliminary data.</text>
</comment>
<evidence type="ECO:0000313" key="4">
    <source>
        <dbReference type="EMBL" id="MEU0710082.1"/>
    </source>
</evidence>
<dbReference type="InterPro" id="IPR050834">
    <property type="entry name" value="Glycosyltransf_2"/>
</dbReference>
<sequence>MMPTLGVVVLSSDGEWDTAVRGLLAQTVPPVSITVVTWVAGRPPADARVRVAHCLPTAAAAVCRREALRTPADFVACLGGHDEALPGWVEAVVTASSAAGGPGRAGVVRYGAVRLRPDGVVGGVLIPGPGPNGREGSGRAGGAGVRSGGAGPAAPWDALLSGAGLPGDGPGVAGGPVAGGSAGAGDGAPCAVRRDLLTTPAAQHAGCVAVPRLLVRQAPQGGAPAAPSAGSTAPGRRPARPALVSVVVPVRDGAATLPAQLRALAEQTYTGAVEVLVVDNGSADGTRDVAGRARAWLPGLRIVDAGGRPGEAYARNTGVAAARGDFVAFCDADDVAAPGWLSGLVAAAGGADLVGGALDVGLLSPAYADEQPVPLTEQGDFLPFARGANCAAWRDVLGTVGGWDESYRGGGEDMDLSWRAQLCGYRLAYAPDALMHYRLREGLAALARQKWNYGLSGARLYARYRHAGFARRRSSVAAANWLLLLVRLPDLVRSRRLRRRWVRYAARLAGFLAGSVRQGVLYP</sequence>
<keyword evidence="5" id="KW-1185">Reference proteome</keyword>
<dbReference type="PANTHER" id="PTHR43685:SF12">
    <property type="entry name" value="GLYCOSYL TRANSFERASE FAMILY 2"/>
    <property type="match status" value="1"/>
</dbReference>
<protein>
    <submittedName>
        <fullName evidence="4">Glycosyltransferase</fullName>
        <ecNumber evidence="4">2.4.-.-</ecNumber>
    </submittedName>
</protein>
<feature type="compositionally biased region" description="Gly residues" evidence="1">
    <location>
        <begin position="131"/>
        <end position="151"/>
    </location>
</feature>
<accession>A0ABV2W960</accession>
<organism evidence="4 5">
    <name type="scientific">Streptomyces lavendulocolor</name>
    <dbReference type="NCBI Taxonomy" id="67316"/>
    <lineage>
        <taxon>Bacteria</taxon>
        <taxon>Bacillati</taxon>
        <taxon>Actinomycetota</taxon>
        <taxon>Actinomycetes</taxon>
        <taxon>Kitasatosporales</taxon>
        <taxon>Streptomycetaceae</taxon>
        <taxon>Streptomyces</taxon>
    </lineage>
</organism>
<feature type="region of interest" description="Disordered" evidence="1">
    <location>
        <begin position="219"/>
        <end position="238"/>
    </location>
</feature>
<evidence type="ECO:0000259" key="3">
    <source>
        <dbReference type="Pfam" id="PF13632"/>
    </source>
</evidence>
<dbReference type="InterPro" id="IPR001173">
    <property type="entry name" value="Glyco_trans_2-like"/>
</dbReference>
<feature type="compositionally biased region" description="Low complexity" evidence="1">
    <location>
        <begin position="219"/>
        <end position="235"/>
    </location>
</feature>
<feature type="region of interest" description="Disordered" evidence="1">
    <location>
        <begin position="124"/>
        <end position="151"/>
    </location>
</feature>
<reference evidence="4 5" key="1">
    <citation type="submission" date="2024-06" db="EMBL/GenBank/DDBJ databases">
        <title>The Natural Products Discovery Center: Release of the First 8490 Sequenced Strains for Exploring Actinobacteria Biosynthetic Diversity.</title>
        <authorList>
            <person name="Kalkreuter E."/>
            <person name="Kautsar S.A."/>
            <person name="Yang D."/>
            <person name="Bader C.D."/>
            <person name="Teijaro C.N."/>
            <person name="Fluegel L."/>
            <person name="Davis C.M."/>
            <person name="Simpson J.R."/>
            <person name="Lauterbach L."/>
            <person name="Steele A.D."/>
            <person name="Gui C."/>
            <person name="Meng S."/>
            <person name="Li G."/>
            <person name="Viehrig K."/>
            <person name="Ye F."/>
            <person name="Su P."/>
            <person name="Kiefer A.F."/>
            <person name="Nichols A."/>
            <person name="Cepeda A.J."/>
            <person name="Yan W."/>
            <person name="Fan B."/>
            <person name="Jiang Y."/>
            <person name="Adhikari A."/>
            <person name="Zheng C.-J."/>
            <person name="Schuster L."/>
            <person name="Cowan T.M."/>
            <person name="Smanski M.J."/>
            <person name="Chevrette M.G."/>
            <person name="De Carvalho L.P.S."/>
            <person name="Shen B."/>
        </authorList>
    </citation>
    <scope>NUCLEOTIDE SEQUENCE [LARGE SCALE GENOMIC DNA]</scope>
    <source>
        <strain evidence="4 5">NPDC006337</strain>
    </source>
</reference>
<proteinExistence type="predicted"/>
<gene>
    <name evidence="4" type="ORF">ABZ508_22230</name>
</gene>
<feature type="domain" description="Glycosyltransferase 2-like" evidence="2">
    <location>
        <begin position="245"/>
        <end position="357"/>
    </location>
</feature>
<name>A0ABV2W960_9ACTN</name>
<evidence type="ECO:0000256" key="1">
    <source>
        <dbReference type="SAM" id="MobiDB-lite"/>
    </source>
</evidence>
<dbReference type="RefSeq" id="WP_359806097.1">
    <property type="nucleotide sequence ID" value="NZ_JBEXZO010000018.1"/>
</dbReference>
<dbReference type="Proteomes" id="UP001550378">
    <property type="component" value="Unassembled WGS sequence"/>
</dbReference>
<evidence type="ECO:0000259" key="2">
    <source>
        <dbReference type="Pfam" id="PF00535"/>
    </source>
</evidence>
<dbReference type="PANTHER" id="PTHR43685">
    <property type="entry name" value="GLYCOSYLTRANSFERASE"/>
    <property type="match status" value="1"/>
</dbReference>